<feature type="compositionally biased region" description="Basic and acidic residues" evidence="1">
    <location>
        <begin position="245"/>
        <end position="259"/>
    </location>
</feature>
<dbReference type="EMBL" id="CBTN010000191">
    <property type="protein sequence ID" value="CDH61448.1"/>
    <property type="molecule type" value="Genomic_DNA"/>
</dbReference>
<gene>
    <name evidence="2" type="ORF">LCOR_12223.1</name>
</gene>
<dbReference type="AlphaFoldDB" id="A0A068SGG1"/>
<dbReference type="STRING" id="1263082.A0A068SGG1"/>
<name>A0A068SGG1_9FUNG</name>
<comment type="caution">
    <text evidence="2">The sequence shown here is derived from an EMBL/GenBank/DDBJ whole genome shotgun (WGS) entry which is preliminary data.</text>
</comment>
<keyword evidence="3" id="KW-1185">Reference proteome</keyword>
<accession>A0A068SGG1</accession>
<evidence type="ECO:0000256" key="1">
    <source>
        <dbReference type="SAM" id="MobiDB-lite"/>
    </source>
</evidence>
<dbReference type="OrthoDB" id="2267579at2759"/>
<feature type="compositionally biased region" description="Basic residues" evidence="1">
    <location>
        <begin position="230"/>
        <end position="244"/>
    </location>
</feature>
<dbReference type="VEuPathDB" id="FungiDB:LCOR_12223.1"/>
<reference evidence="2" key="1">
    <citation type="submission" date="2013-08" db="EMBL/GenBank/DDBJ databases">
        <title>Gene expansion shapes genome architecture in the human pathogen Lichtheimia corymbifera: an evolutionary genomics analysis in the ancient terrestrial Mucorales (Mucoromycotina).</title>
        <authorList>
            <person name="Schwartze V.U."/>
            <person name="Winter S."/>
            <person name="Shelest E."/>
            <person name="Marcet-Houben M."/>
            <person name="Horn F."/>
            <person name="Wehner S."/>
            <person name="Hoffmann K."/>
            <person name="Riege K."/>
            <person name="Sammeth M."/>
            <person name="Nowrousian M."/>
            <person name="Valiante V."/>
            <person name="Linde J."/>
            <person name="Jacobsen I.D."/>
            <person name="Marz M."/>
            <person name="Brakhage A.A."/>
            <person name="Gabaldon T."/>
            <person name="Bocker S."/>
            <person name="Voigt K."/>
        </authorList>
    </citation>
    <scope>NUCLEOTIDE SEQUENCE [LARGE SCALE GENOMIC DNA]</scope>
    <source>
        <strain evidence="2">FSU 9682</strain>
    </source>
</reference>
<proteinExistence type="predicted"/>
<feature type="region of interest" description="Disordered" evidence="1">
    <location>
        <begin position="209"/>
        <end position="259"/>
    </location>
</feature>
<evidence type="ECO:0000313" key="2">
    <source>
        <dbReference type="EMBL" id="CDH61448.1"/>
    </source>
</evidence>
<evidence type="ECO:0000313" key="3">
    <source>
        <dbReference type="Proteomes" id="UP000027586"/>
    </source>
</evidence>
<protein>
    <submittedName>
        <fullName evidence="2">Uncharacterized protein</fullName>
    </submittedName>
</protein>
<organism evidence="2 3">
    <name type="scientific">Lichtheimia corymbifera JMRC:FSU:9682</name>
    <dbReference type="NCBI Taxonomy" id="1263082"/>
    <lineage>
        <taxon>Eukaryota</taxon>
        <taxon>Fungi</taxon>
        <taxon>Fungi incertae sedis</taxon>
        <taxon>Mucoromycota</taxon>
        <taxon>Mucoromycotina</taxon>
        <taxon>Mucoromycetes</taxon>
        <taxon>Mucorales</taxon>
        <taxon>Lichtheimiaceae</taxon>
        <taxon>Lichtheimia</taxon>
    </lineage>
</organism>
<sequence>MDINELSTQQIQELLELARRVRIQEEDDTELPEAIFEDLETTSKTTMEKNLKRFTKDIRSYSGGKWTQSGAINKEFIPELKKRSMDVHTAIQARYKDADKLRQAGRAATEIYEDLQFIISRGIESGDEDTLANILERARRLAVFSFGSGKAIDHDTKETIRKTLRLPAAVRYIDIEDEDDKDLAFSTEAVKEIFDARYQESIERKASGGYRSYGSRPGFNSNRGKPFYRGARKSFFGKHHHNPSRPKEYNTDPDHTTNQ</sequence>
<dbReference type="Proteomes" id="UP000027586">
    <property type="component" value="Unassembled WGS sequence"/>
</dbReference>